<sequence>MLECVQPVTASVNRRHYNIDNTNVTSSTPSVDDCLQKNGGERKVPARCKPDQRREENADSLSITIPFQSQKYSWDCGLACCSMVLRYLGKDDSSIYNRDLERLQCGQSVWTIHLAYLLKYHGVVMKFFTVTLGADKNYAEQKFYQNHFDSDEAKINQLFESAHRNGVSITKQNVDI</sequence>
<organism evidence="1">
    <name type="scientific">Octopus bimaculoides</name>
    <name type="common">California two-spotted octopus</name>
    <dbReference type="NCBI Taxonomy" id="37653"/>
    <lineage>
        <taxon>Eukaryota</taxon>
        <taxon>Metazoa</taxon>
        <taxon>Spiralia</taxon>
        <taxon>Lophotrochozoa</taxon>
        <taxon>Mollusca</taxon>
        <taxon>Cephalopoda</taxon>
        <taxon>Coleoidea</taxon>
        <taxon>Octopodiformes</taxon>
        <taxon>Octopoda</taxon>
        <taxon>Incirrata</taxon>
        <taxon>Octopodidae</taxon>
        <taxon>Octopus</taxon>
    </lineage>
</organism>
<dbReference type="OrthoDB" id="206796at2759"/>
<dbReference type="STRING" id="37653.A0A0L8H670"/>
<dbReference type="PANTHER" id="PTHR31400:SF1">
    <property type="entry name" value="PROTEIN GUCD1"/>
    <property type="match status" value="1"/>
</dbReference>
<evidence type="ECO:0000313" key="1">
    <source>
        <dbReference type="EMBL" id="KOF84786.1"/>
    </source>
</evidence>
<dbReference type="InterPro" id="IPR018616">
    <property type="entry name" value="GUCD1"/>
</dbReference>
<gene>
    <name evidence="1" type="ORF">OCBIM_22021380mg</name>
</gene>
<dbReference type="Pfam" id="PF09778">
    <property type="entry name" value="Guanylate_cyc_2"/>
    <property type="match status" value="1"/>
</dbReference>
<reference evidence="1" key="1">
    <citation type="submission" date="2015-07" db="EMBL/GenBank/DDBJ databases">
        <title>MeaNS - Measles Nucleotide Surveillance Program.</title>
        <authorList>
            <person name="Tran T."/>
            <person name="Druce J."/>
        </authorList>
    </citation>
    <scope>NUCLEOTIDE SEQUENCE</scope>
    <source>
        <strain evidence="1">UCB-OBI-ISO-001</strain>
        <tissue evidence="1">Gonad</tissue>
    </source>
</reference>
<proteinExistence type="predicted"/>
<dbReference type="KEGG" id="obi:106872543"/>
<protein>
    <submittedName>
        <fullName evidence="1">Uncharacterized protein</fullName>
    </submittedName>
</protein>
<accession>A0A0L8H670</accession>
<name>A0A0L8H670_OCTBM</name>
<dbReference type="PANTHER" id="PTHR31400">
    <property type="entry name" value="GUANYLYL CYCLASE DOMAIN CONTAINING PROTEIN 1 GUCD1"/>
    <property type="match status" value="1"/>
</dbReference>
<dbReference type="AlphaFoldDB" id="A0A0L8H670"/>
<dbReference type="EMBL" id="KQ419039">
    <property type="protein sequence ID" value="KOF84786.1"/>
    <property type="molecule type" value="Genomic_DNA"/>
</dbReference>